<gene>
    <name evidence="2" type="ORF">HGMM_F11H08C11</name>
</gene>
<proteinExistence type="predicted"/>
<feature type="transmembrane region" description="Helical" evidence="1">
    <location>
        <begin position="350"/>
        <end position="370"/>
    </location>
</feature>
<feature type="transmembrane region" description="Helical" evidence="1">
    <location>
        <begin position="100"/>
        <end position="119"/>
    </location>
</feature>
<feature type="transmembrane region" description="Helical" evidence="1">
    <location>
        <begin position="604"/>
        <end position="621"/>
    </location>
</feature>
<feature type="transmembrane region" description="Helical" evidence="1">
    <location>
        <begin position="657"/>
        <end position="677"/>
    </location>
</feature>
<protein>
    <submittedName>
        <fullName evidence="2">Uncharacterized protein</fullName>
    </submittedName>
</protein>
<evidence type="ECO:0000256" key="1">
    <source>
        <dbReference type="SAM" id="Phobius"/>
    </source>
</evidence>
<feature type="transmembrane region" description="Helical" evidence="1">
    <location>
        <begin position="572"/>
        <end position="592"/>
    </location>
</feature>
<feature type="transmembrane region" description="Helical" evidence="1">
    <location>
        <begin position="271"/>
        <end position="291"/>
    </location>
</feature>
<keyword evidence="1" id="KW-1133">Transmembrane helix</keyword>
<feature type="transmembrane region" description="Helical" evidence="1">
    <location>
        <begin position="70"/>
        <end position="88"/>
    </location>
</feature>
<feature type="transmembrane region" description="Helical" evidence="1">
    <location>
        <begin position="225"/>
        <end position="243"/>
    </location>
</feature>
<feature type="transmembrane region" description="Helical" evidence="1">
    <location>
        <begin position="131"/>
        <end position="149"/>
    </location>
</feature>
<dbReference type="AlphaFoldDB" id="H5SCW5"/>
<keyword evidence="1" id="KW-0472">Membrane</keyword>
<sequence>MPGMRIFLRSTLSLLVALVFSVTLATQVFYSPNYTSIDWLSLLLTPTVAFTFLIYLILPTLQREWRESGAAGRITVMVLALLAGWIWAVSAAHLEARGMIFFSVVALAAGLILPTAPSIQRLIQTGDAKRGALSALLGMGLAYLLVGFLENFYPTWLQVSTIAFVLTSFFSILCFYTLKQVRLFSKNGFLIAALSILLLLFTVNIVVLCLRFPDLLDVEQVMLSSAYIPYVTAAALAGAAWSVRLREEFEQRGWIARLGETKPATWARHRLPGLFLAGTMFLIYVLLGLTFNQVHYNTNNVFFAADTNSWRLRLGTPEGYLVGMRAVHPLAFLLLRPIVWALTLLTNGDWYYAAVLATALAGSISVYLSWHIIEAWTGRRKMAMIFASIMGVSSTYLTFGSLIESYIFSSLGLLLFSALLQRYPDSLRKLVPTGILTFGITVTNFGQSVLLLGFYNPKWKLILRYVALVLSISVFLSILNSVFFPASHLFFSPSDVAVERENTLSIFRMKPWQVWQRSYLVAREMALYSVVPPMPYQIWVEKEGRGVFPKFNFFTFKKGAILHGDYRGMGTLVVLMWVVLLFSALVLFLSNFFRKRERWSKSKFSLGLLACLAYNFVLHLNYGYEPFLYAADWTYALLLFVALSLEDLADRRWFYGFLLAFLILLMINNTEFVLMLMKGFQPFISP</sequence>
<feature type="transmembrane region" description="Helical" evidence="1">
    <location>
        <begin position="382"/>
        <end position="399"/>
    </location>
</feature>
<reference evidence="2" key="2">
    <citation type="journal article" date="2012" name="PLoS ONE">
        <title>A Deeply Branching Thermophilic Bacterium with an Ancient Acetyl-CoA Pathway Dominates a Subsurface Ecosystem.</title>
        <authorList>
            <person name="Takami H."/>
            <person name="Noguchi H."/>
            <person name="Takaki Y."/>
            <person name="Uchiyama I."/>
            <person name="Toyoda A."/>
            <person name="Nishi S."/>
            <person name="Chee G.-J."/>
            <person name="Arai W."/>
            <person name="Nunoura T."/>
            <person name="Itoh T."/>
            <person name="Hattori M."/>
            <person name="Takai K."/>
        </authorList>
    </citation>
    <scope>NUCLEOTIDE SEQUENCE</scope>
</reference>
<accession>H5SCW5</accession>
<organism evidence="2">
    <name type="scientific">uncultured Chloroflexota bacterium</name>
    <dbReference type="NCBI Taxonomy" id="166587"/>
    <lineage>
        <taxon>Bacteria</taxon>
        <taxon>Bacillati</taxon>
        <taxon>Chloroflexota</taxon>
        <taxon>environmental samples</taxon>
    </lineage>
</organism>
<feature type="transmembrane region" description="Helical" evidence="1">
    <location>
        <begin position="462"/>
        <end position="484"/>
    </location>
</feature>
<feature type="transmembrane region" description="Helical" evidence="1">
    <location>
        <begin position="41"/>
        <end position="58"/>
    </location>
</feature>
<evidence type="ECO:0000313" key="2">
    <source>
        <dbReference type="EMBL" id="BAL54001.1"/>
    </source>
</evidence>
<keyword evidence="1" id="KW-0812">Transmembrane</keyword>
<reference evidence="2" key="1">
    <citation type="journal article" date="2005" name="Environ. Microbiol.">
        <title>Genetic and functional properties of uncultivated thermophilic crenarchaeotes from a subsurface gold mine as revealed by analysis of genome fragments.</title>
        <authorList>
            <person name="Nunoura T."/>
            <person name="Hirayama H."/>
            <person name="Takami H."/>
            <person name="Oida H."/>
            <person name="Nishi S."/>
            <person name="Shimamura S."/>
            <person name="Suzuki Y."/>
            <person name="Inagaki F."/>
            <person name="Takai K."/>
            <person name="Nealson K.H."/>
            <person name="Horikoshi K."/>
        </authorList>
    </citation>
    <scope>NUCLEOTIDE SEQUENCE</scope>
</reference>
<name>H5SCW5_9CHLR</name>
<feature type="transmembrane region" description="Helical" evidence="1">
    <location>
        <begin position="155"/>
        <end position="178"/>
    </location>
</feature>
<feature type="transmembrane region" description="Helical" evidence="1">
    <location>
        <begin position="190"/>
        <end position="213"/>
    </location>
</feature>
<feature type="transmembrane region" description="Helical" evidence="1">
    <location>
        <begin position="435"/>
        <end position="455"/>
    </location>
</feature>
<feature type="transmembrane region" description="Helical" evidence="1">
    <location>
        <begin position="627"/>
        <end position="645"/>
    </location>
</feature>
<dbReference type="EMBL" id="AP011674">
    <property type="protein sequence ID" value="BAL54001.1"/>
    <property type="molecule type" value="Genomic_DNA"/>
</dbReference>